<proteinExistence type="predicted"/>
<sequence length="369" mass="40865">MLNYSNKQGIKCFLIAMSLLTVLASFAGQATAQSSSAAAVASPVATEAITPTSWCFDPKHQDNQFFMKNGIAYISFKPLSEMFSDLIWTYDSKKGQLTIVGPNRKLSWKVNSKRAVFNGVPRTMSAAPTLKNGTLALPIRDLLQFVGGNIKGYPDGTMNVSYAVLNVVSGNTNTHYWVRRDNGIVYMNSGTDLPHTIGQTNVRANGYYTIHFSNLSNNSAMLTVNHNYGEPSMGNDIYKVFIHNGKVIRESKVSYYGMFPTISTAQVDNMSVMLNGSELQLVNTEGIVKQRYDLKKLGGIDESYTIEYASALDGILLIRPYGTQSLLLVDVKAGTRTVLYQELLSKEAQAPFELRIMTRCLRRLRISVL</sequence>
<dbReference type="Proteomes" id="UP000019364">
    <property type="component" value="Unassembled WGS sequence"/>
</dbReference>
<dbReference type="SUPFAM" id="SSF55383">
    <property type="entry name" value="Copper amine oxidase, domain N"/>
    <property type="match status" value="1"/>
</dbReference>
<feature type="chain" id="PRO_5039619377" description="Copper amine oxidase-like N-terminal domain-containing protein" evidence="1">
    <location>
        <begin position="28"/>
        <end position="369"/>
    </location>
</feature>
<keyword evidence="1" id="KW-0732">Signal</keyword>
<name>W7Z218_9BACL</name>
<reference evidence="3 4" key="1">
    <citation type="journal article" date="2014" name="Genome Announc.">
        <title>Draft Genome Sequence of Paenibacillus pini JCM 16418T, Isolated from the Rhizosphere of Pine Tree.</title>
        <authorList>
            <person name="Yuki M."/>
            <person name="Oshima K."/>
            <person name="Suda W."/>
            <person name="Oshida Y."/>
            <person name="Kitamura K."/>
            <person name="Iida Y."/>
            <person name="Hattori M."/>
            <person name="Ohkuma M."/>
        </authorList>
    </citation>
    <scope>NUCLEOTIDE SEQUENCE [LARGE SCALE GENOMIC DNA]</scope>
    <source>
        <strain evidence="3 4">JCM 16418</strain>
    </source>
</reference>
<dbReference type="eggNOG" id="ENOG50340IK">
    <property type="taxonomic scope" value="Bacteria"/>
</dbReference>
<organism evidence="3 4">
    <name type="scientific">Paenibacillus pini JCM 16418</name>
    <dbReference type="NCBI Taxonomy" id="1236976"/>
    <lineage>
        <taxon>Bacteria</taxon>
        <taxon>Bacillati</taxon>
        <taxon>Bacillota</taxon>
        <taxon>Bacilli</taxon>
        <taxon>Bacillales</taxon>
        <taxon>Paenibacillaceae</taxon>
        <taxon>Paenibacillus</taxon>
    </lineage>
</organism>
<dbReference type="AlphaFoldDB" id="W7Z218"/>
<dbReference type="RefSeq" id="WP_036648840.1">
    <property type="nucleotide sequence ID" value="NZ_BAVZ01000006.1"/>
</dbReference>
<keyword evidence="4" id="KW-1185">Reference proteome</keyword>
<dbReference type="InterPro" id="IPR036582">
    <property type="entry name" value="Mao_N_sf"/>
</dbReference>
<dbReference type="Pfam" id="PF07833">
    <property type="entry name" value="Cu_amine_oxidN1"/>
    <property type="match status" value="1"/>
</dbReference>
<protein>
    <recommendedName>
        <fullName evidence="2">Copper amine oxidase-like N-terminal domain-containing protein</fullName>
    </recommendedName>
</protein>
<feature type="signal peptide" evidence="1">
    <location>
        <begin position="1"/>
        <end position="27"/>
    </location>
</feature>
<feature type="domain" description="Copper amine oxidase-like N-terminal" evidence="2">
    <location>
        <begin position="62"/>
        <end position="151"/>
    </location>
</feature>
<dbReference type="Gene3D" id="3.30.457.10">
    <property type="entry name" value="Copper amine oxidase-like, N-terminal domain"/>
    <property type="match status" value="1"/>
</dbReference>
<dbReference type="STRING" id="1236976.JCM16418_2531"/>
<evidence type="ECO:0000259" key="2">
    <source>
        <dbReference type="Pfam" id="PF07833"/>
    </source>
</evidence>
<comment type="caution">
    <text evidence="3">The sequence shown here is derived from an EMBL/GenBank/DDBJ whole genome shotgun (WGS) entry which is preliminary data.</text>
</comment>
<gene>
    <name evidence="3" type="ORF">JCM16418_2531</name>
</gene>
<dbReference type="OrthoDB" id="2613181at2"/>
<evidence type="ECO:0000256" key="1">
    <source>
        <dbReference type="SAM" id="SignalP"/>
    </source>
</evidence>
<evidence type="ECO:0000313" key="3">
    <source>
        <dbReference type="EMBL" id="GAF08454.1"/>
    </source>
</evidence>
<evidence type="ECO:0000313" key="4">
    <source>
        <dbReference type="Proteomes" id="UP000019364"/>
    </source>
</evidence>
<dbReference type="EMBL" id="BAVZ01000006">
    <property type="protein sequence ID" value="GAF08454.1"/>
    <property type="molecule type" value="Genomic_DNA"/>
</dbReference>
<accession>W7Z218</accession>
<dbReference type="InterPro" id="IPR012854">
    <property type="entry name" value="Cu_amine_oxidase-like_N"/>
</dbReference>